<dbReference type="EMBL" id="FWXR01000001">
    <property type="protein sequence ID" value="SMC36739.1"/>
    <property type="molecule type" value="Genomic_DNA"/>
</dbReference>
<dbReference type="Gene3D" id="3.20.20.190">
    <property type="entry name" value="Phosphatidylinositol (PI) phosphodiesterase"/>
    <property type="match status" value="1"/>
</dbReference>
<evidence type="ECO:0000313" key="2">
    <source>
        <dbReference type="EMBL" id="SMC36739.1"/>
    </source>
</evidence>
<dbReference type="PANTHER" id="PTHR46211">
    <property type="entry name" value="GLYCEROPHOSPHORYL DIESTER PHOSPHODIESTERASE"/>
    <property type="match status" value="1"/>
</dbReference>
<dbReference type="PROSITE" id="PS51704">
    <property type="entry name" value="GP_PDE"/>
    <property type="match status" value="1"/>
</dbReference>
<evidence type="ECO:0000259" key="1">
    <source>
        <dbReference type="PROSITE" id="PS51704"/>
    </source>
</evidence>
<feature type="domain" description="GP-PDE" evidence="1">
    <location>
        <begin position="15"/>
        <end position="245"/>
    </location>
</feature>
<dbReference type="InterPro" id="IPR017946">
    <property type="entry name" value="PLC-like_Pdiesterase_TIM-brl"/>
</dbReference>
<dbReference type="SUPFAM" id="SSF51695">
    <property type="entry name" value="PLC-like phosphodiesterases"/>
    <property type="match status" value="1"/>
</dbReference>
<organism evidence="2 3">
    <name type="scientific">Fulvimarina manganoxydans</name>
    <dbReference type="NCBI Taxonomy" id="937218"/>
    <lineage>
        <taxon>Bacteria</taxon>
        <taxon>Pseudomonadati</taxon>
        <taxon>Pseudomonadota</taxon>
        <taxon>Alphaproteobacteria</taxon>
        <taxon>Hyphomicrobiales</taxon>
        <taxon>Aurantimonadaceae</taxon>
        <taxon>Fulvimarina</taxon>
    </lineage>
</organism>
<dbReference type="GO" id="GO:0008081">
    <property type="term" value="F:phosphoric diester hydrolase activity"/>
    <property type="evidence" value="ECO:0007669"/>
    <property type="project" value="InterPro"/>
</dbReference>
<protein>
    <submittedName>
        <fullName evidence="2">Glycerophosphoryl diester phosphodiesterase</fullName>
    </submittedName>
</protein>
<dbReference type="Pfam" id="PF03009">
    <property type="entry name" value="GDPD"/>
    <property type="match status" value="1"/>
</dbReference>
<dbReference type="PANTHER" id="PTHR46211:SF1">
    <property type="entry name" value="GLYCEROPHOSPHODIESTER PHOSPHODIESTERASE, CYTOPLASMIC"/>
    <property type="match status" value="1"/>
</dbReference>
<dbReference type="STRING" id="937218.SAMN06297251_101414"/>
<dbReference type="InterPro" id="IPR030395">
    <property type="entry name" value="GP_PDE_dom"/>
</dbReference>
<gene>
    <name evidence="2" type="ORF">SAMN06297251_101414</name>
</gene>
<dbReference type="Proteomes" id="UP000192656">
    <property type="component" value="Unassembled WGS sequence"/>
</dbReference>
<proteinExistence type="predicted"/>
<dbReference type="RefSeq" id="WP_084408281.1">
    <property type="nucleotide sequence ID" value="NZ_FWXR01000001.1"/>
</dbReference>
<dbReference type="AlphaFoldDB" id="A0A1W1YKS0"/>
<accession>A0A1W1YKS0</accession>
<keyword evidence="3" id="KW-1185">Reference proteome</keyword>
<dbReference type="OrthoDB" id="384721at2"/>
<dbReference type="GO" id="GO:0006629">
    <property type="term" value="P:lipid metabolic process"/>
    <property type="evidence" value="ECO:0007669"/>
    <property type="project" value="InterPro"/>
</dbReference>
<reference evidence="2 3" key="1">
    <citation type="submission" date="2017-04" db="EMBL/GenBank/DDBJ databases">
        <authorList>
            <person name="Afonso C.L."/>
            <person name="Miller P.J."/>
            <person name="Scott M.A."/>
            <person name="Spackman E."/>
            <person name="Goraichik I."/>
            <person name="Dimitrov K.M."/>
            <person name="Suarez D.L."/>
            <person name="Swayne D.E."/>
        </authorList>
    </citation>
    <scope>NUCLEOTIDE SEQUENCE [LARGE SCALE GENOMIC DNA]</scope>
    <source>
        <strain evidence="2 3">CGMCC 1.10972</strain>
    </source>
</reference>
<sequence length="245" mass="26235">MTRRTPSVKARWLTALPFAHRGLHDGNRSVPENSLAAAHAAIEAGYGIECDLQFCADGVPIVFHDDVLERLTGRSGSVRDLTSQEATALTLCGTDEPVPLFAELLALVAGRVPLLVELKACPERDATGFVEAVVAALQNYDGPLALMSFDYGLVDACRGRAPSSVPVGLTAEGSQPDELSAHDDALAKGFDFVSYDHAAMPNAFLDEVAARGLHILCWTIRSEAEASRARQTADQITFEGFRPSI</sequence>
<evidence type="ECO:0000313" key="3">
    <source>
        <dbReference type="Proteomes" id="UP000192656"/>
    </source>
</evidence>
<name>A0A1W1YKS0_9HYPH</name>